<dbReference type="KEGG" id="alus:STSP2_01089"/>
<dbReference type="GO" id="GO:0019068">
    <property type="term" value="P:virion assembly"/>
    <property type="evidence" value="ECO:0007669"/>
    <property type="project" value="InterPro"/>
</dbReference>
<protein>
    <submittedName>
        <fullName evidence="1">Phage portal protein, lambda family</fullName>
    </submittedName>
</protein>
<dbReference type="EMBL" id="CP019791">
    <property type="protein sequence ID" value="AQT67937.1"/>
    <property type="molecule type" value="Genomic_DNA"/>
</dbReference>
<keyword evidence="2" id="KW-1185">Reference proteome</keyword>
<dbReference type="GO" id="GO:0005198">
    <property type="term" value="F:structural molecule activity"/>
    <property type="evidence" value="ECO:0007669"/>
    <property type="project" value="InterPro"/>
</dbReference>
<dbReference type="Pfam" id="PF05136">
    <property type="entry name" value="Phage_portal_2"/>
    <property type="match status" value="1"/>
</dbReference>
<dbReference type="InterPro" id="IPR006429">
    <property type="entry name" value="Phage_lambda_portal"/>
</dbReference>
<organism evidence="1 2">
    <name type="scientific">Anaerohalosphaera lusitana</name>
    <dbReference type="NCBI Taxonomy" id="1936003"/>
    <lineage>
        <taxon>Bacteria</taxon>
        <taxon>Pseudomonadati</taxon>
        <taxon>Planctomycetota</taxon>
        <taxon>Phycisphaerae</taxon>
        <taxon>Sedimentisphaerales</taxon>
        <taxon>Anaerohalosphaeraceae</taxon>
        <taxon>Anaerohalosphaera</taxon>
    </lineage>
</organism>
<dbReference type="RefSeq" id="WP_146660525.1">
    <property type="nucleotide sequence ID" value="NZ_CP019791.1"/>
</dbReference>
<dbReference type="AlphaFoldDB" id="A0A1U9NJF5"/>
<dbReference type="OrthoDB" id="622132at2"/>
<evidence type="ECO:0000313" key="2">
    <source>
        <dbReference type="Proteomes" id="UP000189674"/>
    </source>
</evidence>
<reference evidence="2" key="1">
    <citation type="submission" date="2017-02" db="EMBL/GenBank/DDBJ databases">
        <title>Comparative genomics and description of representatives of a novel lineage of planctomycetes thriving in anoxic sediments.</title>
        <authorList>
            <person name="Spring S."/>
            <person name="Bunk B."/>
            <person name="Sproer C."/>
        </authorList>
    </citation>
    <scope>NUCLEOTIDE SEQUENCE [LARGE SCALE GENOMIC DNA]</scope>
    <source>
        <strain evidence="2">ST-NAGAB-D1</strain>
    </source>
</reference>
<gene>
    <name evidence="1" type="ORF">STSP2_01089</name>
</gene>
<name>A0A1U9NJF5_9BACT</name>
<proteinExistence type="predicted"/>
<sequence>MKLLNTIFNRTTEKKSASASELRRGPARIRGRYDAAQTTNENQKHWAAADGFSADMAASPEVRKALRERSRYEVANNSYARGIVLTLANDTIGTGPRLQMLTEDACLNREIENEFSSWSQSIGLAAKLRTMRMARCQDGESFAVLADNPSVGHPVQLDLQLIEADRVTSELSFNQSDDEIDGIRLDAFGNPVSYRVLRYHPGGAALDYQQKAVIIPASSMIHVFRSDRPELHRGIPEITPALGLFAQLRRFTLAVLTAAESAANFAGILYTDAPATGEADAVEPMDLIELERNMLLTMPGGWKMSQLDPKQPATTYAEFKKEILNEIARCLNMPFNVAAGNSSGYNYSSGRLDHQTYYKAIRIDQAFTASNVLDRILQSWLLEYSMFRGDRFASLPTHQWFWDGMEHVDPYKEANAQAARLKSKTTTLAYEYARQGRDWEEELRQLAREKKVMTELGLIEIKPKPAQESFQESNT</sequence>
<accession>A0A1U9NJF5</accession>
<evidence type="ECO:0000313" key="1">
    <source>
        <dbReference type="EMBL" id="AQT67937.1"/>
    </source>
</evidence>
<dbReference type="Proteomes" id="UP000189674">
    <property type="component" value="Chromosome"/>
</dbReference>
<dbReference type="STRING" id="1936003.STSP2_01089"/>